<comment type="subcellular location">
    <subcellularLocation>
        <location evidence="6">Cell membrane</location>
        <topology evidence="6">Multi-pass membrane protein</topology>
    </subcellularLocation>
    <subcellularLocation>
        <location evidence="1">Membrane</location>
        <topology evidence="1">Multi-pass membrane protein</topology>
    </subcellularLocation>
</comment>
<comment type="function">
    <text evidence="6">H(+)-stimulated, divalent metal cation uptake system.</text>
</comment>
<keyword evidence="3 6" id="KW-0812">Transmembrane</keyword>
<feature type="transmembrane region" description="Helical" evidence="6">
    <location>
        <begin position="347"/>
        <end position="365"/>
    </location>
</feature>
<feature type="transmembrane region" description="Helical" evidence="6">
    <location>
        <begin position="140"/>
        <end position="161"/>
    </location>
</feature>
<keyword evidence="4 6" id="KW-1133">Transmembrane helix</keyword>
<keyword evidence="8" id="KW-1185">Reference proteome</keyword>
<feature type="transmembrane region" description="Helical" evidence="6">
    <location>
        <begin position="110"/>
        <end position="134"/>
    </location>
</feature>
<evidence type="ECO:0000256" key="5">
    <source>
        <dbReference type="ARBA" id="ARBA00023136"/>
    </source>
</evidence>
<evidence type="ECO:0000256" key="2">
    <source>
        <dbReference type="ARBA" id="ARBA00022448"/>
    </source>
</evidence>
<dbReference type="PRINTS" id="PR00447">
    <property type="entry name" value="NATRESASSCMP"/>
</dbReference>
<evidence type="ECO:0000256" key="3">
    <source>
        <dbReference type="ARBA" id="ARBA00022692"/>
    </source>
</evidence>
<evidence type="ECO:0000256" key="4">
    <source>
        <dbReference type="ARBA" id="ARBA00022989"/>
    </source>
</evidence>
<keyword evidence="6" id="KW-1003">Cell membrane</keyword>
<keyword evidence="2 6" id="KW-0813">Transport</keyword>
<organism evidence="7 8">
    <name type="scientific">Thermanaerothrix solaris</name>
    <dbReference type="NCBI Taxonomy" id="3058434"/>
    <lineage>
        <taxon>Bacteria</taxon>
        <taxon>Bacillati</taxon>
        <taxon>Chloroflexota</taxon>
        <taxon>Anaerolineae</taxon>
        <taxon>Anaerolineales</taxon>
        <taxon>Anaerolineaceae</taxon>
        <taxon>Thermanaerothrix</taxon>
    </lineage>
</organism>
<dbReference type="Pfam" id="PF01566">
    <property type="entry name" value="Nramp"/>
    <property type="match status" value="1"/>
</dbReference>
<dbReference type="NCBIfam" id="NF037982">
    <property type="entry name" value="Nramp_1"/>
    <property type="match status" value="1"/>
</dbReference>
<feature type="transmembrane region" description="Helical" evidence="6">
    <location>
        <begin position="411"/>
        <end position="431"/>
    </location>
</feature>
<dbReference type="InterPro" id="IPR001046">
    <property type="entry name" value="NRAMP_fam"/>
</dbReference>
<sequence length="434" mass="46643">MAKPKAHSSSSRDAALIRSAQEVLSGKSKKGALARLLPFIGPAIIASVAYMDPGNFATNIEGGAKFGYELLWVILASNLMAMLLQSLSAKLGIASGKNLAEHCRDQLPRWMVWIMWVVAELAAIATDLAEFIGAALGFNLLFGIPLFWAGLLTAVATFVILALERYGFRPVEAVISAFVGVVAVSYLIEILIVKPPLGTVLYHLVTPHFSSAESVLVATGILGATVMPHAIYLHSALTQNRILTRNPRKQRLLFRYELLDVFIAMGAAGLINMAMLIMAAATFHTVGLTNIGTLEQAHRTLQPLLGHAAQWFFGISLLASGLSSTSVGTMAGQVIMQGFIHRHIPPWVRRLVTILPSLIVIGMGADPTQTLILSQVVLSFALPFAVIPLILFTRRRDLMGALVNRPLTTALASLAGGLILALNAFLIYRLLLGA</sequence>
<feature type="transmembrane region" description="Helical" evidence="6">
    <location>
        <begin position="70"/>
        <end position="89"/>
    </location>
</feature>
<feature type="transmembrane region" description="Helical" evidence="6">
    <location>
        <begin position="214"/>
        <end position="237"/>
    </location>
</feature>
<dbReference type="RefSeq" id="WP_315624869.1">
    <property type="nucleotide sequence ID" value="NZ_JAUHMF010000001.1"/>
</dbReference>
<feature type="transmembrane region" description="Helical" evidence="6">
    <location>
        <begin position="371"/>
        <end position="391"/>
    </location>
</feature>
<feature type="transmembrane region" description="Helical" evidence="6">
    <location>
        <begin position="311"/>
        <end position="335"/>
    </location>
</feature>
<dbReference type="Proteomes" id="UP001254165">
    <property type="component" value="Unassembled WGS sequence"/>
</dbReference>
<evidence type="ECO:0000256" key="1">
    <source>
        <dbReference type="ARBA" id="ARBA00004141"/>
    </source>
</evidence>
<name>A0ABU3NN14_9CHLR</name>
<comment type="similarity">
    <text evidence="6">Belongs to the NRAMP family.</text>
</comment>
<dbReference type="NCBIfam" id="NF001923">
    <property type="entry name" value="PRK00701.1"/>
    <property type="match status" value="1"/>
</dbReference>
<gene>
    <name evidence="6" type="primary">mntH</name>
    <name evidence="7" type="ORF">QYE77_08080</name>
</gene>
<evidence type="ECO:0000313" key="7">
    <source>
        <dbReference type="EMBL" id="MDT8898224.1"/>
    </source>
</evidence>
<proteinExistence type="inferred from homology"/>
<accession>A0ABU3NN14</accession>
<keyword evidence="6" id="KW-0406">Ion transport</keyword>
<feature type="transmembrane region" description="Helical" evidence="6">
    <location>
        <begin position="258"/>
        <end position="281"/>
    </location>
</feature>
<reference evidence="7 8" key="1">
    <citation type="submission" date="2023-07" db="EMBL/GenBank/DDBJ databases">
        <title>Novel species of Thermanaerothrix with wide hydrolytic capabilities.</title>
        <authorList>
            <person name="Zayulina K.S."/>
            <person name="Podosokorskaya O.A."/>
            <person name="Elcheninov A.G."/>
        </authorList>
    </citation>
    <scope>NUCLEOTIDE SEQUENCE [LARGE SCALE GENOMIC DNA]</scope>
    <source>
        <strain evidence="7 8">4228-RoL</strain>
    </source>
</reference>
<dbReference type="HAMAP" id="MF_00221">
    <property type="entry name" value="NRAMP"/>
    <property type="match status" value="1"/>
</dbReference>
<dbReference type="PANTHER" id="PTHR11706">
    <property type="entry name" value="SOLUTE CARRIER PROTEIN FAMILY 11 MEMBER"/>
    <property type="match status" value="1"/>
</dbReference>
<feature type="transmembrane region" description="Helical" evidence="6">
    <location>
        <begin position="173"/>
        <end position="194"/>
    </location>
</feature>
<feature type="transmembrane region" description="Helical" evidence="6">
    <location>
        <begin position="32"/>
        <end position="50"/>
    </location>
</feature>
<comment type="caution">
    <text evidence="7">The sequence shown here is derived from an EMBL/GenBank/DDBJ whole genome shotgun (WGS) entry which is preliminary data.</text>
</comment>
<dbReference type="EMBL" id="JAUHMF010000001">
    <property type="protein sequence ID" value="MDT8898224.1"/>
    <property type="molecule type" value="Genomic_DNA"/>
</dbReference>
<dbReference type="NCBIfam" id="TIGR01197">
    <property type="entry name" value="nramp"/>
    <property type="match status" value="1"/>
</dbReference>
<evidence type="ECO:0000256" key="6">
    <source>
        <dbReference type="HAMAP-Rule" id="MF_00221"/>
    </source>
</evidence>
<dbReference type="PANTHER" id="PTHR11706:SF33">
    <property type="entry name" value="NATURAL RESISTANCE-ASSOCIATED MACROPHAGE PROTEIN 2"/>
    <property type="match status" value="1"/>
</dbReference>
<keyword evidence="6" id="KW-0769">Symport</keyword>
<keyword evidence="5 6" id="KW-0472">Membrane</keyword>
<evidence type="ECO:0000313" key="8">
    <source>
        <dbReference type="Proteomes" id="UP001254165"/>
    </source>
</evidence>
<protein>
    <recommendedName>
        <fullName evidence="6">Divalent metal cation transporter MntH</fullName>
    </recommendedName>
</protein>